<dbReference type="PATRIC" id="fig|523844.20.peg.1665"/>
<dbReference type="EMBL" id="CP009501">
    <property type="protein sequence ID" value="AKB13076.1"/>
    <property type="molecule type" value="Genomic_DNA"/>
</dbReference>
<reference evidence="1 2" key="1">
    <citation type="submission" date="2014-07" db="EMBL/GenBank/DDBJ databases">
        <title>Methanogenic archaea and the global carbon cycle.</title>
        <authorList>
            <person name="Henriksen J.R."/>
            <person name="Luke J."/>
            <person name="Reinhart S."/>
            <person name="Benedict M.N."/>
            <person name="Youngblut N.D."/>
            <person name="Metcalf M.E."/>
            <person name="Whitaker R.J."/>
            <person name="Metcalf W.W."/>
        </authorList>
    </citation>
    <scope>NUCLEOTIDE SEQUENCE [LARGE SCALE GENOMIC DNA]</scope>
    <source>
        <strain evidence="2">ATCC 43570 / DSM 1825 / OCM 12 / VKM B-1830 / TM-1</strain>
    </source>
</reference>
<name>A0A0E3ND80_METTT</name>
<dbReference type="HOGENOM" id="CLU_152344_0_0_2"/>
<dbReference type="Proteomes" id="UP000066529">
    <property type="component" value="Chromosome"/>
</dbReference>
<dbReference type="OrthoDB" id="137855at2157"/>
<evidence type="ECO:0000313" key="2">
    <source>
        <dbReference type="Proteomes" id="UP000066529"/>
    </source>
</evidence>
<organism evidence="1 2">
    <name type="scientific">Methanosarcina thermophila (strain ATCC 43570 / DSM 1825 / OCM 12 / VKM B-1830 / TM-1)</name>
    <dbReference type="NCBI Taxonomy" id="523844"/>
    <lineage>
        <taxon>Archaea</taxon>
        <taxon>Methanobacteriati</taxon>
        <taxon>Methanobacteriota</taxon>
        <taxon>Stenosarchaea group</taxon>
        <taxon>Methanomicrobia</taxon>
        <taxon>Methanosarcinales</taxon>
        <taxon>Methanosarcinaceae</taxon>
        <taxon>Methanosarcina</taxon>
    </lineage>
</organism>
<accession>A0A0E3ND80</accession>
<evidence type="ECO:0000313" key="1">
    <source>
        <dbReference type="EMBL" id="AKB13076.1"/>
    </source>
</evidence>
<dbReference type="GeneID" id="24848259"/>
<sequence length="146" mass="16376">MVKKCLINDALIQKCYDNLLLGMSQTACAKSIGVASSTWFNWQKLALEGKRPYADWWFQCQKAEAELQANCLKSVKLAMDHGDSKAAMFLLSTKFAGEGFGKQSQVNMNSQSVNMNYNTKRKEKTDDEIRAEILAMLAPKNSQVPE</sequence>
<proteinExistence type="predicted"/>
<dbReference type="KEGG" id="mthr:MSTHT_1318"/>
<gene>
    <name evidence="1" type="ORF">MSTHT_1318</name>
</gene>
<protein>
    <submittedName>
        <fullName evidence="1">Uncharacterized protein</fullName>
    </submittedName>
</protein>
<dbReference type="AlphaFoldDB" id="A0A0E3ND80"/>
<dbReference type="RefSeq" id="WP_048167153.1">
    <property type="nucleotide sequence ID" value="NZ_CP009501.1"/>
</dbReference>